<comment type="caution">
    <text evidence="1">The sequence shown here is derived from an EMBL/GenBank/DDBJ whole genome shotgun (WGS) entry which is preliminary data.</text>
</comment>
<name>B1V0K6_CLOPF</name>
<dbReference type="Proteomes" id="UP000003188">
    <property type="component" value="Unassembled WGS sequence"/>
</dbReference>
<organism evidence="1 2">
    <name type="scientific">Clostridium perfringens D str. JGS1721</name>
    <dbReference type="NCBI Taxonomy" id="488537"/>
    <lineage>
        <taxon>Bacteria</taxon>
        <taxon>Bacillati</taxon>
        <taxon>Bacillota</taxon>
        <taxon>Clostridia</taxon>
        <taxon>Eubacteriales</taxon>
        <taxon>Clostridiaceae</taxon>
        <taxon>Clostridium</taxon>
    </lineage>
</organism>
<evidence type="ECO:0000313" key="1">
    <source>
        <dbReference type="EMBL" id="EDT72552.1"/>
    </source>
</evidence>
<proteinExistence type="predicted"/>
<evidence type="ECO:0000313" key="2">
    <source>
        <dbReference type="Proteomes" id="UP000003188"/>
    </source>
</evidence>
<dbReference type="AlphaFoldDB" id="B1V0K6"/>
<reference evidence="1 2" key="1">
    <citation type="submission" date="2008-03" db="EMBL/GenBank/DDBJ databases">
        <authorList>
            <person name="Paulsen I."/>
            <person name="Sebastian Y."/>
        </authorList>
    </citation>
    <scope>NUCLEOTIDE SEQUENCE [LARGE SCALE GENOMIC DNA]</scope>
    <source>
        <strain evidence="2">D str. JGS1721</strain>
    </source>
</reference>
<gene>
    <name evidence="1" type="ORF">CJD_0580</name>
</gene>
<protein>
    <submittedName>
        <fullName evidence="1">Uncharacterized protein</fullName>
    </submittedName>
</protein>
<accession>B1V0K6</accession>
<sequence length="39" mass="4502">MSKEYLNMNECPYCKSSEGYFSEVHIEGNIKNAIALMEK</sequence>
<dbReference type="EMBL" id="ABOO01000007">
    <property type="protein sequence ID" value="EDT72552.1"/>
    <property type="molecule type" value="Genomic_DNA"/>
</dbReference>